<name>A0AA38RM89_9PEZI</name>
<dbReference type="AlphaFoldDB" id="A0AA38RM89"/>
<dbReference type="Proteomes" id="UP001174691">
    <property type="component" value="Unassembled WGS sequence"/>
</dbReference>
<reference evidence="2" key="1">
    <citation type="submission" date="2022-07" db="EMBL/GenBank/DDBJ databases">
        <title>Fungi with potential for degradation of polypropylene.</title>
        <authorList>
            <person name="Gostincar C."/>
        </authorList>
    </citation>
    <scope>NUCLEOTIDE SEQUENCE</scope>
    <source>
        <strain evidence="2">EXF-13287</strain>
    </source>
</reference>
<evidence type="ECO:0000313" key="2">
    <source>
        <dbReference type="EMBL" id="KAJ9144341.1"/>
    </source>
</evidence>
<comment type="caution">
    <text evidence="2">The sequence shown here is derived from an EMBL/GenBank/DDBJ whole genome shotgun (WGS) entry which is preliminary data.</text>
</comment>
<accession>A0AA38RM89</accession>
<gene>
    <name evidence="2" type="ORF">NKR19_g6519</name>
</gene>
<organism evidence="2 3">
    <name type="scientific">Coniochaeta hoffmannii</name>
    <dbReference type="NCBI Taxonomy" id="91930"/>
    <lineage>
        <taxon>Eukaryota</taxon>
        <taxon>Fungi</taxon>
        <taxon>Dikarya</taxon>
        <taxon>Ascomycota</taxon>
        <taxon>Pezizomycotina</taxon>
        <taxon>Sordariomycetes</taxon>
        <taxon>Sordariomycetidae</taxon>
        <taxon>Coniochaetales</taxon>
        <taxon>Coniochaetaceae</taxon>
        <taxon>Coniochaeta</taxon>
    </lineage>
</organism>
<dbReference type="EMBL" id="JANBVN010000101">
    <property type="protein sequence ID" value="KAJ9144341.1"/>
    <property type="molecule type" value="Genomic_DNA"/>
</dbReference>
<keyword evidence="3" id="KW-1185">Reference proteome</keyword>
<sequence>MKSLITAVTLLASAALFGASVQSTCYADNCYRALFPCGNPAAVSSAVDFCLTLTAVKATATTTPTRATSACGTDPARYSSACSCGPTCSSTTTTPSACPTPTVGVVANGDFECGIASWTPQVPDTAAAWKISSPGATGSSAFEADLLQAPATPELGVSVRVTSASFAVTPGVEYTLTFNSWFDDIQSGFIGVMANEVPIYTVDAADMGAGAWHLNTVSYIPTVATLNLRFEFLFGNQHAPGVQKVDTVVFAAA</sequence>
<evidence type="ECO:0000256" key="1">
    <source>
        <dbReference type="SAM" id="SignalP"/>
    </source>
</evidence>
<dbReference type="Gene3D" id="2.60.120.260">
    <property type="entry name" value="Galactose-binding domain-like"/>
    <property type="match status" value="1"/>
</dbReference>
<feature type="signal peptide" evidence="1">
    <location>
        <begin position="1"/>
        <end position="27"/>
    </location>
</feature>
<feature type="chain" id="PRO_5041318334" description="CBM-cenC domain-containing protein" evidence="1">
    <location>
        <begin position="28"/>
        <end position="253"/>
    </location>
</feature>
<evidence type="ECO:0000313" key="3">
    <source>
        <dbReference type="Proteomes" id="UP001174691"/>
    </source>
</evidence>
<proteinExistence type="predicted"/>
<evidence type="ECO:0008006" key="4">
    <source>
        <dbReference type="Google" id="ProtNLM"/>
    </source>
</evidence>
<keyword evidence="1" id="KW-0732">Signal</keyword>
<protein>
    <recommendedName>
        <fullName evidence="4">CBM-cenC domain-containing protein</fullName>
    </recommendedName>
</protein>